<accession>A0AAW6SNJ5</accession>
<name>A0AAW6SNJ5_9BACI</name>
<proteinExistence type="predicted"/>
<evidence type="ECO:0000313" key="2">
    <source>
        <dbReference type="Proteomes" id="UP001159179"/>
    </source>
</evidence>
<organism evidence="1 2">
    <name type="scientific">Heyndrickxia oleronia</name>
    <dbReference type="NCBI Taxonomy" id="38875"/>
    <lineage>
        <taxon>Bacteria</taxon>
        <taxon>Bacillati</taxon>
        <taxon>Bacillota</taxon>
        <taxon>Bacilli</taxon>
        <taxon>Bacillales</taxon>
        <taxon>Bacillaceae</taxon>
        <taxon>Heyndrickxia</taxon>
    </lineage>
</organism>
<gene>
    <name evidence="1" type="ORF">P5X88_05460</name>
</gene>
<dbReference type="Proteomes" id="UP001159179">
    <property type="component" value="Unassembled WGS sequence"/>
</dbReference>
<dbReference type="AlphaFoldDB" id="A0AAW6SNJ5"/>
<protein>
    <submittedName>
        <fullName evidence="1">Uncharacterized protein</fullName>
    </submittedName>
</protein>
<dbReference type="EMBL" id="JAROYP010000002">
    <property type="protein sequence ID" value="MDH5160375.1"/>
    <property type="molecule type" value="Genomic_DNA"/>
</dbReference>
<reference evidence="1" key="1">
    <citation type="submission" date="2023-03" db="EMBL/GenBank/DDBJ databases">
        <title>Bacterial isolates from washroom surfaces on a university campus.</title>
        <authorList>
            <person name="Holman D.B."/>
            <person name="Gzyl K.E."/>
            <person name="Taheri A.E."/>
        </authorList>
    </citation>
    <scope>NUCLEOTIDE SEQUENCE</scope>
    <source>
        <strain evidence="1">RD03</strain>
    </source>
</reference>
<sequence>MDTFVESKVFNPNLLGKAVRIKGFDVDGHHWDRLFLVKDINGSYISLVNHQGEETEEVHMENFEYADEALKIMVLEEKE</sequence>
<dbReference type="RefSeq" id="WP_280616034.1">
    <property type="nucleotide sequence ID" value="NZ_JAROYP010000002.1"/>
</dbReference>
<comment type="caution">
    <text evidence="1">The sequence shown here is derived from an EMBL/GenBank/DDBJ whole genome shotgun (WGS) entry which is preliminary data.</text>
</comment>
<evidence type="ECO:0000313" key="1">
    <source>
        <dbReference type="EMBL" id="MDH5160375.1"/>
    </source>
</evidence>